<evidence type="ECO:0000313" key="3">
    <source>
        <dbReference type="Proteomes" id="UP000014113"/>
    </source>
</evidence>
<gene>
    <name evidence="2" type="ORF">I568_01655</name>
</gene>
<dbReference type="AlphaFoldDB" id="S0KRS8"/>
<accession>S0KRS8</accession>
<dbReference type="EMBL" id="ASWJ01000008">
    <property type="protein sequence ID" value="EOW80478.1"/>
    <property type="molecule type" value="Genomic_DNA"/>
</dbReference>
<protein>
    <submittedName>
        <fullName evidence="2">Uncharacterized protein</fullName>
    </submittedName>
</protein>
<proteinExistence type="predicted"/>
<reference evidence="2 3" key="1">
    <citation type="submission" date="2013-03" db="EMBL/GenBank/DDBJ databases">
        <title>The Genome Sequence of Enterococcus columbae ATCC_51263 (PacBio/Illumina hybrid assembly).</title>
        <authorList>
            <consortium name="The Broad Institute Genomics Platform"/>
            <consortium name="The Broad Institute Genome Sequencing Center for Infectious Disease"/>
            <person name="Earl A."/>
            <person name="Russ C."/>
            <person name="Gilmore M."/>
            <person name="Surin D."/>
            <person name="Walker B."/>
            <person name="Young S."/>
            <person name="Zeng Q."/>
            <person name="Gargeya S."/>
            <person name="Fitzgerald M."/>
            <person name="Haas B."/>
            <person name="Abouelleil A."/>
            <person name="Allen A.W."/>
            <person name="Alvarado L."/>
            <person name="Arachchi H.M."/>
            <person name="Berlin A.M."/>
            <person name="Chapman S.B."/>
            <person name="Gainer-Dewar J."/>
            <person name="Goldberg J."/>
            <person name="Griggs A."/>
            <person name="Gujja S."/>
            <person name="Hansen M."/>
            <person name="Howarth C."/>
            <person name="Imamovic A."/>
            <person name="Ireland A."/>
            <person name="Larimer J."/>
            <person name="McCowan C."/>
            <person name="Murphy C."/>
            <person name="Pearson M."/>
            <person name="Poon T.W."/>
            <person name="Priest M."/>
            <person name="Roberts A."/>
            <person name="Saif S."/>
            <person name="Shea T."/>
            <person name="Sisk P."/>
            <person name="Sykes S."/>
            <person name="Wortman J."/>
            <person name="Nusbaum C."/>
            <person name="Birren B."/>
        </authorList>
    </citation>
    <scope>NUCLEOTIDE SEQUENCE [LARGE SCALE GENOMIC DNA]</scope>
    <source>
        <strain evidence="2 3">ATCC 51263</strain>
    </source>
</reference>
<dbReference type="eggNOG" id="ENOG50308BG">
    <property type="taxonomic scope" value="Bacteria"/>
</dbReference>
<feature type="transmembrane region" description="Helical" evidence="1">
    <location>
        <begin position="119"/>
        <end position="148"/>
    </location>
</feature>
<keyword evidence="1" id="KW-0812">Transmembrane</keyword>
<sequence>MQWLTMVKNGLRYYRKGLFFLAGYLFIANSLFWLCAIIIKTFPSFIKGILTVFNNEIALNNQELTHYFTNSEQQFHRLALSIYAFLYILFLIGLIYLLNKQNQKRQNEQRIWFANGGNLASWLLFTTTELFSLLAIGCLGLFFIFYLFQPLIRQGIFELNYCFLHHLQQFSLKNFVTEHLSQKGYFQIKLPETNVGLWQLVKQQQQTTSRFQWIYLQNMLFINGSVLLLHLLLQLLNFKKIIRSLSSNKPV</sequence>
<name>S0KRS8_9ENTE</name>
<keyword evidence="1" id="KW-0472">Membrane</keyword>
<dbReference type="Proteomes" id="UP000014113">
    <property type="component" value="Unassembled WGS sequence"/>
</dbReference>
<evidence type="ECO:0000313" key="2">
    <source>
        <dbReference type="EMBL" id="EOW80478.1"/>
    </source>
</evidence>
<feature type="transmembrane region" description="Helical" evidence="1">
    <location>
        <begin position="78"/>
        <end position="98"/>
    </location>
</feature>
<dbReference type="RefSeq" id="WP_016183177.1">
    <property type="nucleotide sequence ID" value="NZ_JXKI01000001.1"/>
</dbReference>
<feature type="transmembrane region" description="Helical" evidence="1">
    <location>
        <begin position="213"/>
        <end position="233"/>
    </location>
</feature>
<feature type="transmembrane region" description="Helical" evidence="1">
    <location>
        <begin position="18"/>
        <end position="39"/>
    </location>
</feature>
<comment type="caution">
    <text evidence="2">The sequence shown here is derived from an EMBL/GenBank/DDBJ whole genome shotgun (WGS) entry which is preliminary data.</text>
</comment>
<organism evidence="2 3">
    <name type="scientific">Enterococcus columbae DSM 7374 = ATCC 51263</name>
    <dbReference type="NCBI Taxonomy" id="1121865"/>
    <lineage>
        <taxon>Bacteria</taxon>
        <taxon>Bacillati</taxon>
        <taxon>Bacillota</taxon>
        <taxon>Bacilli</taxon>
        <taxon>Lactobacillales</taxon>
        <taxon>Enterococcaceae</taxon>
        <taxon>Enterococcus</taxon>
    </lineage>
</organism>
<keyword evidence="3" id="KW-1185">Reference proteome</keyword>
<keyword evidence="1" id="KW-1133">Transmembrane helix</keyword>
<dbReference type="PATRIC" id="fig|1121865.3.peg.1006"/>
<evidence type="ECO:0000256" key="1">
    <source>
        <dbReference type="SAM" id="Phobius"/>
    </source>
</evidence>